<name>A0A444MBH0_9RHOB</name>
<dbReference type="RefSeq" id="WP_128488808.1">
    <property type="nucleotide sequence ID" value="NZ_JBHLXB010000159.1"/>
</dbReference>
<evidence type="ECO:0000256" key="12">
    <source>
        <dbReference type="SAM" id="SignalP"/>
    </source>
</evidence>
<protein>
    <submittedName>
        <fullName evidence="15">TonB-dependent receptor</fullName>
    </submittedName>
</protein>
<dbReference type="AlphaFoldDB" id="A0A444MBH0"/>
<keyword evidence="6" id="KW-0406">Ion transport</keyword>
<evidence type="ECO:0000256" key="5">
    <source>
        <dbReference type="ARBA" id="ARBA00022729"/>
    </source>
</evidence>
<organism evidence="15 16">
    <name type="scientific">Falsigemmobacter intermedius</name>
    <dbReference type="NCBI Taxonomy" id="1553448"/>
    <lineage>
        <taxon>Bacteria</taxon>
        <taxon>Pseudomonadati</taxon>
        <taxon>Pseudomonadota</taxon>
        <taxon>Alphaproteobacteria</taxon>
        <taxon>Rhodobacterales</taxon>
        <taxon>Paracoccaceae</taxon>
        <taxon>Falsigemmobacter</taxon>
    </lineage>
</organism>
<comment type="similarity">
    <text evidence="10 11">Belongs to the TonB-dependent receptor family.</text>
</comment>
<dbReference type="InterPro" id="IPR039426">
    <property type="entry name" value="TonB-dep_rcpt-like"/>
</dbReference>
<dbReference type="Gene3D" id="2.170.130.10">
    <property type="entry name" value="TonB-dependent receptor, plug domain"/>
    <property type="match status" value="1"/>
</dbReference>
<dbReference type="InterPro" id="IPR000531">
    <property type="entry name" value="Beta-barrel_TonB"/>
</dbReference>
<keyword evidence="2 10" id="KW-0813">Transport</keyword>
<dbReference type="InterPro" id="IPR012910">
    <property type="entry name" value="Plug_dom"/>
</dbReference>
<dbReference type="GO" id="GO:0044718">
    <property type="term" value="P:siderophore transmembrane transport"/>
    <property type="evidence" value="ECO:0007669"/>
    <property type="project" value="TreeGrafter"/>
</dbReference>
<keyword evidence="15" id="KW-0675">Receptor</keyword>
<evidence type="ECO:0000256" key="9">
    <source>
        <dbReference type="ARBA" id="ARBA00023237"/>
    </source>
</evidence>
<evidence type="ECO:0000313" key="15">
    <source>
        <dbReference type="EMBL" id="RWY41077.1"/>
    </source>
</evidence>
<dbReference type="InterPro" id="IPR036942">
    <property type="entry name" value="Beta-barrel_TonB_sf"/>
</dbReference>
<feature type="domain" description="TonB-dependent receptor plug" evidence="14">
    <location>
        <begin position="59"/>
        <end position="167"/>
    </location>
</feature>
<dbReference type="SUPFAM" id="SSF56935">
    <property type="entry name" value="Porins"/>
    <property type="match status" value="1"/>
</dbReference>
<keyword evidence="7 11" id="KW-0798">TonB box</keyword>
<evidence type="ECO:0000256" key="11">
    <source>
        <dbReference type="RuleBase" id="RU003357"/>
    </source>
</evidence>
<accession>A0A444MBH0</accession>
<dbReference type="EMBL" id="SBLC01000012">
    <property type="protein sequence ID" value="RWY41077.1"/>
    <property type="molecule type" value="Genomic_DNA"/>
</dbReference>
<evidence type="ECO:0000256" key="7">
    <source>
        <dbReference type="ARBA" id="ARBA00023077"/>
    </source>
</evidence>
<dbReference type="Pfam" id="PF00593">
    <property type="entry name" value="TonB_dep_Rec_b-barrel"/>
    <property type="match status" value="1"/>
</dbReference>
<evidence type="ECO:0000256" key="8">
    <source>
        <dbReference type="ARBA" id="ARBA00023136"/>
    </source>
</evidence>
<dbReference type="CDD" id="cd01347">
    <property type="entry name" value="ligand_gated_channel"/>
    <property type="match status" value="1"/>
</dbReference>
<keyword evidence="8 10" id="KW-0472">Membrane</keyword>
<evidence type="ECO:0000256" key="10">
    <source>
        <dbReference type="PROSITE-ProRule" id="PRU01360"/>
    </source>
</evidence>
<proteinExistence type="inferred from homology"/>
<dbReference type="GO" id="GO:0015344">
    <property type="term" value="F:siderophore uptake transmembrane transporter activity"/>
    <property type="evidence" value="ECO:0007669"/>
    <property type="project" value="TreeGrafter"/>
</dbReference>
<dbReference type="Gene3D" id="2.40.170.20">
    <property type="entry name" value="TonB-dependent receptor, beta-barrel domain"/>
    <property type="match status" value="1"/>
</dbReference>
<evidence type="ECO:0000256" key="2">
    <source>
        <dbReference type="ARBA" id="ARBA00022448"/>
    </source>
</evidence>
<gene>
    <name evidence="15" type="ORF">EP867_10205</name>
</gene>
<sequence length="687" mass="73541">MSVAPTTASRLARARLLTGCALISAALPFAALAQDAATDDDVQLDAVLVSSASGKATSLQDAPASITVIGAEELAATGARDLQDVLRTVPGLNITNGNDGGKSVSFRGMSSSRTLTLVDGRRTSTRATMPRDYQGDLSVVPVDAIERIEIVRGPMSTLYGSDAMGGVINIITKKGYDQWSGSTTVESTVGERSGTADGHNISGFVTGPLGKDLTLSAWGKYSKVESPSAATDGRVAAKGNVTRSGGVRFDWAQSEVMSWSAEIGRTSENYLDNPLTADSEARTVSRDSAGITNTWALGGGTLETALRFEFSENVKEGDEDKPVSYDTRTFDTRYVNSTNLGGRPLDYTLGFTATQEKLYDPLYSNRGRTLVEGRTATAALYAEGRLQFSDALTLTAGLRVDQHDKYGVHATPRLYANYDFGGGLVLKAGYSQAFVAPDLRNLNPDYLLTSRGTACLPYVPVVTPTCSVYGNPELRPETSHNYELGLNYQGETLSWEVTGFYNDVSDMIGAQKLQPGDEGYDPAQEYFRRANFDAGKTAGIEAGFSKEINEKVSLTGTATWIGKSSFRYTGIDVDFPMAATPEWNVSFGGNYRATDRLKLNGAVNYVGKQANPVTVADIAGAGGGTGAVTRGQNSKGYFLVNVGASYELTDKVTVNLGIDNLFDKQPETAVEYRENGRLFRLGMTTRF</sequence>
<comment type="caution">
    <text evidence="15">The sequence shown here is derived from an EMBL/GenBank/DDBJ whole genome shotgun (WGS) entry which is preliminary data.</text>
</comment>
<feature type="signal peptide" evidence="12">
    <location>
        <begin position="1"/>
        <end position="33"/>
    </location>
</feature>
<dbReference type="GO" id="GO:0009279">
    <property type="term" value="C:cell outer membrane"/>
    <property type="evidence" value="ECO:0007669"/>
    <property type="project" value="UniProtKB-SubCell"/>
</dbReference>
<evidence type="ECO:0000259" key="14">
    <source>
        <dbReference type="Pfam" id="PF07715"/>
    </source>
</evidence>
<feature type="domain" description="TonB-dependent receptor-like beta-barrel" evidence="13">
    <location>
        <begin position="263"/>
        <end position="661"/>
    </location>
</feature>
<feature type="chain" id="PRO_5019279683" evidence="12">
    <location>
        <begin position="34"/>
        <end position="687"/>
    </location>
</feature>
<evidence type="ECO:0000256" key="4">
    <source>
        <dbReference type="ARBA" id="ARBA00022692"/>
    </source>
</evidence>
<keyword evidence="9 10" id="KW-0998">Cell outer membrane</keyword>
<reference evidence="15 16" key="1">
    <citation type="journal article" date="2015" name="Int. J. Syst. Evol. Microbiol.">
        <title>Gemmobacter intermedius sp. nov., isolated from a white stork (Ciconia ciconia).</title>
        <authorList>
            <person name="Kampfer P."/>
            <person name="Jerzak L."/>
            <person name="Wilharm G."/>
            <person name="Golke J."/>
            <person name="Busse H.J."/>
            <person name="Glaeser S.P."/>
        </authorList>
    </citation>
    <scope>NUCLEOTIDE SEQUENCE [LARGE SCALE GENOMIC DNA]</scope>
    <source>
        <strain evidence="15 16">119/4</strain>
    </source>
</reference>
<keyword evidence="3 10" id="KW-1134">Transmembrane beta strand</keyword>
<keyword evidence="5 12" id="KW-0732">Signal</keyword>
<dbReference type="PANTHER" id="PTHR30069">
    <property type="entry name" value="TONB-DEPENDENT OUTER MEMBRANE RECEPTOR"/>
    <property type="match status" value="1"/>
</dbReference>
<dbReference type="PROSITE" id="PS52016">
    <property type="entry name" value="TONB_DEPENDENT_REC_3"/>
    <property type="match status" value="1"/>
</dbReference>
<dbReference type="OrthoDB" id="9796221at2"/>
<evidence type="ECO:0000256" key="1">
    <source>
        <dbReference type="ARBA" id="ARBA00004571"/>
    </source>
</evidence>
<keyword evidence="4 10" id="KW-0812">Transmembrane</keyword>
<evidence type="ECO:0000256" key="6">
    <source>
        <dbReference type="ARBA" id="ARBA00023065"/>
    </source>
</evidence>
<dbReference type="Proteomes" id="UP000287168">
    <property type="component" value="Unassembled WGS sequence"/>
</dbReference>
<evidence type="ECO:0000256" key="3">
    <source>
        <dbReference type="ARBA" id="ARBA00022452"/>
    </source>
</evidence>
<evidence type="ECO:0000259" key="13">
    <source>
        <dbReference type="Pfam" id="PF00593"/>
    </source>
</evidence>
<keyword evidence="16" id="KW-1185">Reference proteome</keyword>
<evidence type="ECO:0000313" key="16">
    <source>
        <dbReference type="Proteomes" id="UP000287168"/>
    </source>
</evidence>
<dbReference type="Pfam" id="PF07715">
    <property type="entry name" value="Plug"/>
    <property type="match status" value="1"/>
</dbReference>
<comment type="subcellular location">
    <subcellularLocation>
        <location evidence="1 10">Cell outer membrane</location>
        <topology evidence="1 10">Multi-pass membrane protein</topology>
    </subcellularLocation>
</comment>
<dbReference type="PANTHER" id="PTHR30069:SF53">
    <property type="entry name" value="COLICIN I RECEPTOR-RELATED"/>
    <property type="match status" value="1"/>
</dbReference>
<dbReference type="InterPro" id="IPR037066">
    <property type="entry name" value="Plug_dom_sf"/>
</dbReference>